<dbReference type="EMBL" id="OU963911">
    <property type="protein sequence ID" value="CAH0400882.1"/>
    <property type="molecule type" value="Genomic_DNA"/>
</dbReference>
<keyword evidence="3" id="KW-1185">Reference proteome</keyword>
<protein>
    <submittedName>
        <fullName evidence="2">Uncharacterized protein</fullName>
    </submittedName>
</protein>
<gene>
    <name evidence="2" type="ORF">CHILSU_LOCUS4087</name>
</gene>
<feature type="region of interest" description="Disordered" evidence="1">
    <location>
        <begin position="310"/>
        <end position="352"/>
    </location>
</feature>
<reference evidence="2" key="1">
    <citation type="submission" date="2021-12" db="EMBL/GenBank/DDBJ databases">
        <authorList>
            <person name="King R."/>
        </authorList>
    </citation>
    <scope>NUCLEOTIDE SEQUENCE</scope>
</reference>
<feature type="compositionally biased region" description="Polar residues" evidence="1">
    <location>
        <begin position="313"/>
        <end position="323"/>
    </location>
</feature>
<evidence type="ECO:0000256" key="1">
    <source>
        <dbReference type="SAM" id="MobiDB-lite"/>
    </source>
</evidence>
<name>A0ABN8AZW4_CHISP</name>
<evidence type="ECO:0000313" key="3">
    <source>
        <dbReference type="Proteomes" id="UP001153292"/>
    </source>
</evidence>
<accession>A0ABN8AZW4</accession>
<evidence type="ECO:0000313" key="2">
    <source>
        <dbReference type="EMBL" id="CAH0400882.1"/>
    </source>
</evidence>
<sequence length="372" mass="41875">MEKSAEPSPEPSCWKKHKDWKNRYAKLYGNKCRPNSIEENGDTEESWRRISFMTNENTPYTALLMRVRANRRDTSSSISPSPKYLTSIMSQQSDLYGTYTGTGSMLSQDDIQRLTHANSGLSHTYRSSVFDDLGGHDTLLLDMVRARSRELQEEALDQPLDLRNDEDLSEDEMSEACVHGLSMRMTERSVSRSRVSRTSTRRDMDIPSILAFTTTTAPPTHLGIPAFTKAEAPQREEIPRWSIRRSVCPVCSQKWRDKSSISNIKYSGLKRNSSVELPSVTAPARLRTAITMGYVPRPAMAAMDREAGVTNGGLRNSSATWQLTRARRFRTPRPQLPSPEATAPPTAAAPLAQRDLDIRVNRFLTDMNVKAC</sequence>
<proteinExistence type="predicted"/>
<organism evidence="2 3">
    <name type="scientific">Chilo suppressalis</name>
    <name type="common">Asiatic rice borer moth</name>
    <dbReference type="NCBI Taxonomy" id="168631"/>
    <lineage>
        <taxon>Eukaryota</taxon>
        <taxon>Metazoa</taxon>
        <taxon>Ecdysozoa</taxon>
        <taxon>Arthropoda</taxon>
        <taxon>Hexapoda</taxon>
        <taxon>Insecta</taxon>
        <taxon>Pterygota</taxon>
        <taxon>Neoptera</taxon>
        <taxon>Endopterygota</taxon>
        <taxon>Lepidoptera</taxon>
        <taxon>Glossata</taxon>
        <taxon>Ditrysia</taxon>
        <taxon>Pyraloidea</taxon>
        <taxon>Crambidae</taxon>
        <taxon>Crambinae</taxon>
        <taxon>Chilo</taxon>
    </lineage>
</organism>
<dbReference type="Proteomes" id="UP001153292">
    <property type="component" value="Chromosome 18"/>
</dbReference>
<feature type="compositionally biased region" description="Low complexity" evidence="1">
    <location>
        <begin position="338"/>
        <end position="352"/>
    </location>
</feature>